<dbReference type="InterPro" id="IPR001173">
    <property type="entry name" value="Glyco_trans_2-like"/>
</dbReference>
<dbReference type="SUPFAM" id="SSF53448">
    <property type="entry name" value="Nucleotide-diphospho-sugar transferases"/>
    <property type="match status" value="1"/>
</dbReference>
<dbReference type="OrthoDB" id="9804335at2"/>
<dbReference type="Gene3D" id="3.90.550.10">
    <property type="entry name" value="Spore Coat Polysaccharide Biosynthesis Protein SpsA, Chain A"/>
    <property type="match status" value="1"/>
</dbReference>
<dbReference type="CDD" id="cd04179">
    <property type="entry name" value="DPM_DPG-synthase_like"/>
    <property type="match status" value="1"/>
</dbReference>
<evidence type="ECO:0000313" key="3">
    <source>
        <dbReference type="Proteomes" id="UP000018418"/>
    </source>
</evidence>
<evidence type="ECO:0000259" key="1">
    <source>
        <dbReference type="Pfam" id="PF00535"/>
    </source>
</evidence>
<name>V2VZ36_9GAMM</name>
<dbReference type="PANTHER" id="PTHR48090">
    <property type="entry name" value="UNDECAPRENYL-PHOSPHATE 4-DEOXY-4-FORMAMIDO-L-ARABINOSE TRANSFERASE-RELATED"/>
    <property type="match status" value="1"/>
</dbReference>
<dbReference type="EMBL" id="AYEU01000001">
    <property type="protein sequence ID" value="ESK53019.1"/>
    <property type="molecule type" value="Genomic_DNA"/>
</dbReference>
<dbReference type="Proteomes" id="UP000018418">
    <property type="component" value="Unassembled WGS sequence"/>
</dbReference>
<dbReference type="PATRIC" id="fig|1341683.3.peg.126"/>
<dbReference type="PANTHER" id="PTHR48090:SF7">
    <property type="entry name" value="RFBJ PROTEIN"/>
    <property type="match status" value="1"/>
</dbReference>
<feature type="domain" description="Glycosyltransferase 2-like" evidence="1">
    <location>
        <begin position="4"/>
        <end position="115"/>
    </location>
</feature>
<dbReference type="RefSeq" id="WP_004898969.1">
    <property type="nucleotide sequence ID" value="NZ_BBTI01000003.1"/>
</dbReference>
<comment type="caution">
    <text evidence="2">The sequence shown here is derived from an EMBL/GenBank/DDBJ whole genome shotgun (WGS) entry which is preliminary data.</text>
</comment>
<gene>
    <name evidence="2" type="ORF">P255_00127</name>
</gene>
<dbReference type="Pfam" id="PF00535">
    <property type="entry name" value="Glycos_transf_2"/>
    <property type="match status" value="1"/>
</dbReference>
<dbReference type="AlphaFoldDB" id="V2VZ36"/>
<evidence type="ECO:0000313" key="2">
    <source>
        <dbReference type="EMBL" id="ESK53019.1"/>
    </source>
</evidence>
<dbReference type="HOGENOM" id="CLU_033536_6_1_6"/>
<keyword evidence="3" id="KW-1185">Reference proteome</keyword>
<reference evidence="2 3" key="1">
    <citation type="submission" date="2013-10" db="EMBL/GenBank/DDBJ databases">
        <title>The Genome Sequence of Acinetobacter brisouii CIP 110357.</title>
        <authorList>
            <consortium name="The Broad Institute Genomics Platform"/>
            <consortium name="The Broad Institute Genome Sequencing Center for Infectious Disease"/>
            <person name="Cerqueira G."/>
            <person name="Feldgarden M."/>
            <person name="Courvalin P."/>
            <person name="Grillot-Courvalin C."/>
            <person name="Clermont D."/>
            <person name="Rocha E."/>
            <person name="Yoon E.-J."/>
            <person name="Nemec A."/>
            <person name="Young S.K."/>
            <person name="Zeng Q."/>
            <person name="Gargeya S."/>
            <person name="Fitzgerald M."/>
            <person name="Abouelleil A."/>
            <person name="Alvarado L."/>
            <person name="Berlin A.M."/>
            <person name="Chapman S.B."/>
            <person name="Gainer-Dewar J."/>
            <person name="Goldberg J."/>
            <person name="Gnerre S."/>
            <person name="Griggs A."/>
            <person name="Gujja S."/>
            <person name="Hansen M."/>
            <person name="Howarth C."/>
            <person name="Imamovic A."/>
            <person name="Ireland A."/>
            <person name="Larimer J."/>
            <person name="McCowan C."/>
            <person name="Murphy C."/>
            <person name="Pearson M."/>
            <person name="Poon T.W."/>
            <person name="Priest M."/>
            <person name="Roberts A."/>
            <person name="Saif S."/>
            <person name="Shea T."/>
            <person name="Sykes S."/>
            <person name="Wortman J."/>
            <person name="Nusbaum C."/>
            <person name="Birren B."/>
        </authorList>
    </citation>
    <scope>NUCLEOTIDE SEQUENCE [LARGE SCALE GENOMIC DNA]</scope>
    <source>
        <strain evidence="2 3">CIP 110357</strain>
    </source>
</reference>
<accession>V2VZ36</accession>
<dbReference type="InterPro" id="IPR029044">
    <property type="entry name" value="Nucleotide-diphossugar_trans"/>
</dbReference>
<proteinExistence type="predicted"/>
<organism evidence="2 3">
    <name type="scientific">Acinetobacter brisouii CIP 110357</name>
    <dbReference type="NCBI Taxonomy" id="1341683"/>
    <lineage>
        <taxon>Bacteria</taxon>
        <taxon>Pseudomonadati</taxon>
        <taxon>Pseudomonadota</taxon>
        <taxon>Gammaproteobacteria</taxon>
        <taxon>Moraxellales</taxon>
        <taxon>Moraxellaceae</taxon>
        <taxon>Acinetobacter</taxon>
    </lineage>
</organism>
<sequence>MKLSCIIPAYNEAPRIEKVLDAVCGHALVDEIIVVDDRSTDNTVEVAQRSGVKVISLERNGGKSNAVAAGISAASGSHVLLLDADLIGLTASDITALAEPICSGSADVSLSLRGNSPLPWQVIGLDYISGERIFRRDQVMKYLDEIGTLPRFGLEVWLNHLWLADHSRIKVVRWPDVMSPYKAKKMGWLQGGMADIQMLRDIFNTVPLHKASMQIVRMWFNKRK</sequence>
<dbReference type="InterPro" id="IPR050256">
    <property type="entry name" value="Glycosyltransferase_2"/>
</dbReference>
<protein>
    <recommendedName>
        <fullName evidence="1">Glycosyltransferase 2-like domain-containing protein</fullName>
    </recommendedName>
</protein>
<dbReference type="STRING" id="396323.VH98_05550"/>